<dbReference type="Pfam" id="PF00571">
    <property type="entry name" value="CBS"/>
    <property type="match status" value="2"/>
</dbReference>
<organism evidence="2 3">
    <name type="scientific">Sphaerisporangium corydalis</name>
    <dbReference type="NCBI Taxonomy" id="1441875"/>
    <lineage>
        <taxon>Bacteria</taxon>
        <taxon>Bacillati</taxon>
        <taxon>Actinomycetota</taxon>
        <taxon>Actinomycetes</taxon>
        <taxon>Streptosporangiales</taxon>
        <taxon>Streptosporangiaceae</taxon>
        <taxon>Sphaerisporangium</taxon>
    </lineage>
</organism>
<dbReference type="Gene3D" id="3.10.580.10">
    <property type="entry name" value="CBS-domain"/>
    <property type="match status" value="1"/>
</dbReference>
<feature type="domain" description="CBS" evidence="1">
    <location>
        <begin position="21"/>
        <end position="69"/>
    </location>
</feature>
<dbReference type="SMART" id="SM00116">
    <property type="entry name" value="CBS"/>
    <property type="match status" value="2"/>
</dbReference>
<keyword evidence="3" id="KW-1185">Reference proteome</keyword>
<evidence type="ECO:0000259" key="1">
    <source>
        <dbReference type="SMART" id="SM00116"/>
    </source>
</evidence>
<protein>
    <submittedName>
        <fullName evidence="2">CBS domain-containing protein</fullName>
    </submittedName>
</protein>
<sequence length="247" mass="27609">MTHDGSIVLRVADLPCARLGRLISLSPTDSLARAETLLTRHGVSRLPVLTEALTLIGAVDLESVTIARLCSRDHTLQGAIRPAETVELDAEVQEILPLLERHKFAFVEDERSRIIGIVTHRDAITALDRFSAPHRLLGEIERRLRRIINVAFPTMNELRDATGKSSLSSVDELSLGSIEHLLRRTDAWTRLGWRIDQAAFVEEIAGVRRIRNRFAHHHGSVLTAPADEEVEQLTGFLSWLRKLDTGC</sequence>
<reference evidence="3" key="1">
    <citation type="journal article" date="2019" name="Int. J. Syst. Evol. Microbiol.">
        <title>The Global Catalogue of Microorganisms (GCM) 10K type strain sequencing project: providing services to taxonomists for standard genome sequencing and annotation.</title>
        <authorList>
            <consortium name="The Broad Institute Genomics Platform"/>
            <consortium name="The Broad Institute Genome Sequencing Center for Infectious Disease"/>
            <person name="Wu L."/>
            <person name="Ma J."/>
        </authorList>
    </citation>
    <scope>NUCLEOTIDE SEQUENCE [LARGE SCALE GENOMIC DNA]</scope>
    <source>
        <strain evidence="3">CCUG 49560</strain>
    </source>
</reference>
<evidence type="ECO:0000313" key="2">
    <source>
        <dbReference type="EMBL" id="MFC4592520.1"/>
    </source>
</evidence>
<feature type="domain" description="CBS" evidence="1">
    <location>
        <begin position="82"/>
        <end position="128"/>
    </location>
</feature>
<dbReference type="SUPFAM" id="SSF54631">
    <property type="entry name" value="CBS-domain pair"/>
    <property type="match status" value="1"/>
</dbReference>
<dbReference type="RefSeq" id="WP_262850835.1">
    <property type="nucleotide sequence ID" value="NZ_JANZYP010000121.1"/>
</dbReference>
<gene>
    <name evidence="2" type="ORF">ACFO8L_40990</name>
</gene>
<dbReference type="EMBL" id="JBHSFN010000058">
    <property type="protein sequence ID" value="MFC4592520.1"/>
    <property type="molecule type" value="Genomic_DNA"/>
</dbReference>
<dbReference type="Proteomes" id="UP001595891">
    <property type="component" value="Unassembled WGS sequence"/>
</dbReference>
<proteinExistence type="predicted"/>
<name>A0ABV9EVM6_9ACTN</name>
<comment type="caution">
    <text evidence="2">The sequence shown here is derived from an EMBL/GenBank/DDBJ whole genome shotgun (WGS) entry which is preliminary data.</text>
</comment>
<accession>A0ABV9EVM6</accession>
<dbReference type="InterPro" id="IPR000644">
    <property type="entry name" value="CBS_dom"/>
</dbReference>
<evidence type="ECO:0000313" key="3">
    <source>
        <dbReference type="Proteomes" id="UP001595891"/>
    </source>
</evidence>
<dbReference type="InterPro" id="IPR046342">
    <property type="entry name" value="CBS_dom_sf"/>
</dbReference>